<proteinExistence type="evidence at transcript level"/>
<organism evidence="10">
    <name type="scientific">uncultured fungus</name>
    <dbReference type="NCBI Taxonomy" id="175245"/>
    <lineage>
        <taxon>Eukaryota</taxon>
        <taxon>Fungi</taxon>
        <taxon>environmental samples</taxon>
    </lineage>
</organism>
<name>D9CHX6_9FUNG</name>
<comment type="function">
    <text evidence="8">Beta-glucosidases are one of a number of cellulolytic enzymes involved in the degradation of cellulosic biomass. Catalyzes the last step releasing glucose from the inhibitory cellobiose.</text>
</comment>
<keyword evidence="5" id="KW-0964">Secreted</keyword>
<dbReference type="InterPro" id="IPR001764">
    <property type="entry name" value="Glyco_hydro_3_N"/>
</dbReference>
<evidence type="ECO:0000259" key="9">
    <source>
        <dbReference type="Pfam" id="PF00933"/>
    </source>
</evidence>
<feature type="non-terminal residue" evidence="10">
    <location>
        <position position="1"/>
    </location>
</feature>
<evidence type="ECO:0000256" key="3">
    <source>
        <dbReference type="ARBA" id="ARBA00005336"/>
    </source>
</evidence>
<feature type="non-terminal residue" evidence="10">
    <location>
        <position position="71"/>
    </location>
</feature>
<evidence type="ECO:0000256" key="1">
    <source>
        <dbReference type="ARBA" id="ARBA00000448"/>
    </source>
</evidence>
<accession>D9CHX6</accession>
<evidence type="ECO:0000256" key="8">
    <source>
        <dbReference type="ARBA" id="ARBA00024983"/>
    </source>
</evidence>
<reference evidence="10" key="1">
    <citation type="journal article" date="2010" name="PLoS ONE">
        <title>Fungi unearthed: transcripts encoding lignocellulolytic and chitinolytic enzymes in forest soil.</title>
        <authorList>
            <person name="Kellner H."/>
            <person name="Vandenbol M."/>
        </authorList>
    </citation>
    <scope>NUCLEOTIDE SEQUENCE</scope>
</reference>
<dbReference type="EMBL" id="GU734381">
    <property type="protein sequence ID" value="ADJ38162.1"/>
    <property type="molecule type" value="mRNA"/>
</dbReference>
<comment type="similarity">
    <text evidence="3">Belongs to the glycosyl hydrolase 3 family.</text>
</comment>
<dbReference type="Gene3D" id="3.20.20.300">
    <property type="entry name" value="Glycoside hydrolase, family 3, N-terminal domain"/>
    <property type="match status" value="1"/>
</dbReference>
<dbReference type="GO" id="GO:0008422">
    <property type="term" value="F:beta-glucosidase activity"/>
    <property type="evidence" value="ECO:0007669"/>
    <property type="project" value="UniProtKB-EC"/>
</dbReference>
<evidence type="ECO:0000256" key="7">
    <source>
        <dbReference type="ARBA" id="ARBA00022801"/>
    </source>
</evidence>
<evidence type="ECO:0000313" key="10">
    <source>
        <dbReference type="EMBL" id="ADJ38162.1"/>
    </source>
</evidence>
<dbReference type="InterPro" id="IPR017853">
    <property type="entry name" value="GH"/>
</dbReference>
<protein>
    <recommendedName>
        <fullName evidence="4">beta-glucosidase</fullName>
        <ecNumber evidence="4">3.2.1.21</ecNumber>
    </recommendedName>
</protein>
<evidence type="ECO:0000256" key="6">
    <source>
        <dbReference type="ARBA" id="ARBA00022729"/>
    </source>
</evidence>
<dbReference type="GO" id="GO:0009251">
    <property type="term" value="P:glucan catabolic process"/>
    <property type="evidence" value="ECO:0007669"/>
    <property type="project" value="TreeGrafter"/>
</dbReference>
<dbReference type="Pfam" id="PF00933">
    <property type="entry name" value="Glyco_hydro_3"/>
    <property type="match status" value="1"/>
</dbReference>
<comment type="catalytic activity">
    <reaction evidence="1">
        <text>Hydrolysis of terminal, non-reducing beta-D-glucosyl residues with release of beta-D-glucose.</text>
        <dbReference type="EC" id="3.2.1.21"/>
    </reaction>
</comment>
<dbReference type="PANTHER" id="PTHR42715">
    <property type="entry name" value="BETA-GLUCOSIDASE"/>
    <property type="match status" value="1"/>
</dbReference>
<dbReference type="InterPro" id="IPR050288">
    <property type="entry name" value="Cellulose_deg_GH3"/>
</dbReference>
<keyword evidence="6" id="KW-0732">Signal</keyword>
<evidence type="ECO:0000256" key="5">
    <source>
        <dbReference type="ARBA" id="ARBA00022525"/>
    </source>
</evidence>
<dbReference type="SUPFAM" id="SSF51445">
    <property type="entry name" value="(Trans)glycosidases"/>
    <property type="match status" value="1"/>
</dbReference>
<feature type="domain" description="Glycoside hydrolase family 3 N-terminal" evidence="9">
    <location>
        <begin position="1"/>
        <end position="70"/>
    </location>
</feature>
<dbReference type="GO" id="GO:0005576">
    <property type="term" value="C:extracellular region"/>
    <property type="evidence" value="ECO:0007669"/>
    <property type="project" value="UniProtKB-SubCell"/>
</dbReference>
<dbReference type="InterPro" id="IPR036962">
    <property type="entry name" value="Glyco_hydro_3_N_sf"/>
</dbReference>
<evidence type="ECO:0000256" key="2">
    <source>
        <dbReference type="ARBA" id="ARBA00004613"/>
    </source>
</evidence>
<dbReference type="AlphaFoldDB" id="D9CHX6"/>
<evidence type="ECO:0000256" key="4">
    <source>
        <dbReference type="ARBA" id="ARBA00012744"/>
    </source>
</evidence>
<keyword evidence="7 10" id="KW-0378">Hydrolase</keyword>
<dbReference type="PANTHER" id="PTHR42715:SF12">
    <property type="entry name" value="BETA-GLUCOSIDASE G-RELATED"/>
    <property type="match status" value="1"/>
</dbReference>
<comment type="subcellular location">
    <subcellularLocation>
        <location evidence="2">Secreted</location>
    </subcellularLocation>
</comment>
<dbReference type="EC" id="3.2.1.21" evidence="4"/>
<sequence>GRNWEGFGSDPYLSGVNAYHYVQGLQGQGVVATPKHYIGNEQETNRVSDSYSANIDDKTVHEVYLWPFADA</sequence>